<dbReference type="PANTHER" id="PTHR43031:SF17">
    <property type="entry name" value="SULFURTRANSFERASE YTWF-RELATED"/>
    <property type="match status" value="1"/>
</dbReference>
<dbReference type="SUPFAM" id="SSF52821">
    <property type="entry name" value="Rhodanese/Cell cycle control phosphatase"/>
    <property type="match status" value="1"/>
</dbReference>
<dbReference type="AlphaFoldDB" id="A0A517NZC3"/>
<dbReference type="SMART" id="SM00450">
    <property type="entry name" value="RHOD"/>
    <property type="match status" value="1"/>
</dbReference>
<keyword evidence="2" id="KW-0808">Transferase</keyword>
<dbReference type="GO" id="GO:0016779">
    <property type="term" value="F:nucleotidyltransferase activity"/>
    <property type="evidence" value="ECO:0007669"/>
    <property type="project" value="UniProtKB-KW"/>
</dbReference>
<evidence type="ECO:0000313" key="3">
    <source>
        <dbReference type="Proteomes" id="UP000319817"/>
    </source>
</evidence>
<gene>
    <name evidence="2" type="primary">moeZ</name>
    <name evidence="2" type="ORF">K239x_44890</name>
</gene>
<proteinExistence type="predicted"/>
<dbReference type="InterPro" id="IPR001763">
    <property type="entry name" value="Rhodanese-like_dom"/>
</dbReference>
<dbReference type="Gene3D" id="3.40.250.10">
    <property type="entry name" value="Rhodanese-like domain"/>
    <property type="match status" value="1"/>
</dbReference>
<dbReference type="InterPro" id="IPR050229">
    <property type="entry name" value="GlpE_sulfurtransferase"/>
</dbReference>
<dbReference type="Proteomes" id="UP000319817">
    <property type="component" value="Chromosome"/>
</dbReference>
<reference evidence="2 3" key="1">
    <citation type="submission" date="2019-02" db="EMBL/GenBank/DDBJ databases">
        <title>Deep-cultivation of Planctomycetes and their phenomic and genomic characterization uncovers novel biology.</title>
        <authorList>
            <person name="Wiegand S."/>
            <person name="Jogler M."/>
            <person name="Boedeker C."/>
            <person name="Pinto D."/>
            <person name="Vollmers J."/>
            <person name="Rivas-Marin E."/>
            <person name="Kohn T."/>
            <person name="Peeters S.H."/>
            <person name="Heuer A."/>
            <person name="Rast P."/>
            <person name="Oberbeckmann S."/>
            <person name="Bunk B."/>
            <person name="Jeske O."/>
            <person name="Meyerdierks A."/>
            <person name="Storesund J.E."/>
            <person name="Kallscheuer N."/>
            <person name="Luecker S."/>
            <person name="Lage O.M."/>
            <person name="Pohl T."/>
            <person name="Merkel B.J."/>
            <person name="Hornburger P."/>
            <person name="Mueller R.-W."/>
            <person name="Bruemmer F."/>
            <person name="Labrenz M."/>
            <person name="Spormann A.M."/>
            <person name="Op den Camp H."/>
            <person name="Overmann J."/>
            <person name="Amann R."/>
            <person name="Jetten M.S.M."/>
            <person name="Mascher T."/>
            <person name="Medema M.H."/>
            <person name="Devos D.P."/>
            <person name="Kaster A.-K."/>
            <person name="Ovreas L."/>
            <person name="Rohde M."/>
            <person name="Galperin M.Y."/>
            <person name="Jogler C."/>
        </authorList>
    </citation>
    <scope>NUCLEOTIDE SEQUENCE [LARGE SCALE GENOMIC DNA]</scope>
    <source>
        <strain evidence="2 3">K23_9</strain>
    </source>
</reference>
<name>A0A517NZC3_9BACT</name>
<evidence type="ECO:0000313" key="2">
    <source>
        <dbReference type="EMBL" id="QDT12479.1"/>
    </source>
</evidence>
<dbReference type="PANTHER" id="PTHR43031">
    <property type="entry name" value="FAD-DEPENDENT OXIDOREDUCTASE"/>
    <property type="match status" value="1"/>
</dbReference>
<dbReference type="InterPro" id="IPR036873">
    <property type="entry name" value="Rhodanese-like_dom_sf"/>
</dbReference>
<organism evidence="2 3">
    <name type="scientific">Stieleria marina</name>
    <dbReference type="NCBI Taxonomy" id="1930275"/>
    <lineage>
        <taxon>Bacteria</taxon>
        <taxon>Pseudomonadati</taxon>
        <taxon>Planctomycetota</taxon>
        <taxon>Planctomycetia</taxon>
        <taxon>Pirellulales</taxon>
        <taxon>Pirellulaceae</taxon>
        <taxon>Stieleria</taxon>
    </lineage>
</organism>
<accession>A0A517NZC3</accession>
<dbReference type="OrthoDB" id="9800872at2"/>
<keyword evidence="2" id="KW-0548">Nucleotidyltransferase</keyword>
<dbReference type="Pfam" id="PF00581">
    <property type="entry name" value="Rhodanese"/>
    <property type="match status" value="1"/>
</dbReference>
<keyword evidence="3" id="KW-1185">Reference proteome</keyword>
<dbReference type="PROSITE" id="PS50206">
    <property type="entry name" value="RHODANESE_3"/>
    <property type="match status" value="1"/>
</dbReference>
<sequence length="112" mass="12686">MSEDLPIETDVHTVAAMLRGGDEFLLLDVREQGEYEVAKIEGSTLLPMSELQDRADELDEHRERLIVVHCHHGGRSMRVTHALKDMGFAKVQNLAGGIDQWSQEIDETVVRY</sequence>
<evidence type="ECO:0000259" key="1">
    <source>
        <dbReference type="PROSITE" id="PS50206"/>
    </source>
</evidence>
<dbReference type="EMBL" id="CP036526">
    <property type="protein sequence ID" value="QDT12479.1"/>
    <property type="molecule type" value="Genomic_DNA"/>
</dbReference>
<protein>
    <submittedName>
        <fullName evidence="2">Putative adenylyltransferase/sulfurtransferase MoeZ</fullName>
    </submittedName>
</protein>
<feature type="domain" description="Rhodanese" evidence="1">
    <location>
        <begin position="20"/>
        <end position="110"/>
    </location>
</feature>
<dbReference type="RefSeq" id="WP_145420377.1">
    <property type="nucleotide sequence ID" value="NZ_CP036526.1"/>
</dbReference>